<dbReference type="Proteomes" id="UP000032250">
    <property type="component" value="Unassembled WGS sequence"/>
</dbReference>
<evidence type="ECO:0000313" key="2">
    <source>
        <dbReference type="Proteomes" id="UP000032250"/>
    </source>
</evidence>
<protein>
    <submittedName>
        <fullName evidence="1">Uncharacterized protein</fullName>
    </submittedName>
</protein>
<name>A0A0D1BY00_CLOBO</name>
<proteinExistence type="predicted"/>
<accession>A0A0D1BY00</accession>
<dbReference type="HOGENOM" id="CLU_1607977_0_0_9"/>
<organism evidence="1 2">
    <name type="scientific">Clostridium botulinum B2 450</name>
    <dbReference type="NCBI Taxonomy" id="1379739"/>
    <lineage>
        <taxon>Bacteria</taxon>
        <taxon>Bacillati</taxon>
        <taxon>Bacillota</taxon>
        <taxon>Clostridia</taxon>
        <taxon>Eubacteriales</taxon>
        <taxon>Clostridiaceae</taxon>
        <taxon>Clostridium</taxon>
    </lineage>
</organism>
<sequence length="165" mass="18720">MSEFFNVTLAKDVVIDDSKISRITTWSSEQIMEQILNYTNSSQRGDGSGLKYMEINDVVNIDAGGTIDKDYDLGENSFIITTLYLDVADGSNFEFKIFDKSTNGFLLYDTNRVSHYTDSVFVPYKDKDEKENKENKLHTQMVNSNQNSSVILNIKILGLEINSND</sequence>
<comment type="caution">
    <text evidence="1">The sequence shown here is derived from an EMBL/GenBank/DDBJ whole genome shotgun (WGS) entry which is preliminary data.</text>
</comment>
<dbReference type="OrthoDB" id="1907966at2"/>
<dbReference type="EMBL" id="JXSU01000007">
    <property type="protein sequence ID" value="KIS24807.1"/>
    <property type="molecule type" value="Genomic_DNA"/>
</dbReference>
<dbReference type="RefSeq" id="WP_043032267.1">
    <property type="nucleotide sequence ID" value="NZ_JXSU01000007.1"/>
</dbReference>
<gene>
    <name evidence="1" type="ORF">N495_14925</name>
</gene>
<evidence type="ECO:0000313" key="1">
    <source>
        <dbReference type="EMBL" id="KIS24807.1"/>
    </source>
</evidence>
<reference evidence="1 2" key="1">
    <citation type="submission" date="2014-06" db="EMBL/GenBank/DDBJ databases">
        <title>Genome characterization of distinct group I Clostridium botulinum lineages.</title>
        <authorList>
            <person name="Giordani F."/>
            <person name="Anselmo A."/>
            <person name="Fillo S."/>
            <person name="Palozzi A.M."/>
            <person name="Fortunato A."/>
            <person name="Gentile B."/>
            <person name="Ciammaruconi A."/>
            <person name="Anniballi F."/>
            <person name="De Medici D."/>
            <person name="Lista F."/>
        </authorList>
    </citation>
    <scope>NUCLEOTIDE SEQUENCE [LARGE SCALE GENOMIC DNA]</scope>
    <source>
        <strain evidence="1 2">B2 450</strain>
    </source>
</reference>
<dbReference type="AlphaFoldDB" id="A0A0D1BY00"/>
<dbReference type="PATRIC" id="fig|1379739.3.peg.3380"/>